<dbReference type="Gene3D" id="3.40.50.12780">
    <property type="entry name" value="N-terminal domain of ligase-like"/>
    <property type="match status" value="1"/>
</dbReference>
<dbReference type="Gene3D" id="3.30.300.30">
    <property type="match status" value="1"/>
</dbReference>
<dbReference type="GO" id="GO:0016874">
    <property type="term" value="F:ligase activity"/>
    <property type="evidence" value="ECO:0007669"/>
    <property type="project" value="UniProtKB-KW"/>
</dbReference>
<reference evidence="4" key="1">
    <citation type="journal article" date="2019" name="Int. J. Syst. Evol. Microbiol.">
        <title>The Global Catalogue of Microorganisms (GCM) 10K type strain sequencing project: providing services to taxonomists for standard genome sequencing and annotation.</title>
        <authorList>
            <consortium name="The Broad Institute Genomics Platform"/>
            <consortium name="The Broad Institute Genome Sequencing Center for Infectious Disease"/>
            <person name="Wu L."/>
            <person name="Ma J."/>
        </authorList>
    </citation>
    <scope>NUCLEOTIDE SEQUENCE [LARGE SCALE GENOMIC DNA]</scope>
    <source>
        <strain evidence="4">JCM 3106</strain>
    </source>
</reference>
<dbReference type="Pfam" id="PF14535">
    <property type="entry name" value="AMP-binding_C_2"/>
    <property type="match status" value="1"/>
</dbReference>
<organism evidence="3 4">
    <name type="scientific">Streptosporangium longisporum</name>
    <dbReference type="NCBI Taxonomy" id="46187"/>
    <lineage>
        <taxon>Bacteria</taxon>
        <taxon>Bacillati</taxon>
        <taxon>Actinomycetota</taxon>
        <taxon>Actinomycetes</taxon>
        <taxon>Streptosporangiales</taxon>
        <taxon>Streptosporangiaceae</taxon>
        <taxon>Streptosporangium</taxon>
    </lineage>
</organism>
<dbReference type="InterPro" id="IPR045851">
    <property type="entry name" value="AMP-bd_C_sf"/>
</dbReference>
<dbReference type="RefSeq" id="WP_344905942.1">
    <property type="nucleotide sequence ID" value="NZ_BAAAWD010000026.1"/>
</dbReference>
<evidence type="ECO:0000313" key="3">
    <source>
        <dbReference type="EMBL" id="GAA3037010.1"/>
    </source>
</evidence>
<name>A0ABP6L9W8_9ACTN</name>
<protein>
    <submittedName>
        <fullName evidence="3">Phenylacetate--CoA ligase family protein</fullName>
    </submittedName>
</protein>
<sequence length="441" mass="49983">MRTLERIRAGQTEYWSPRIETMPREELADWQWRRLRHAMEHARRNSPFWRERLPEGIRSLREYTERVPLVRKADLMTAQLQAPPYGTWPSADPGLGVRYHQTSGTSGNPPLRTFDTARDWAWSVDLFCTALHGMGVRPGHRGMVAFGYSLFMGFWAMHYALERMGCLVVPSGGLDSRTRIRFLLEHRIEVLGCTPSYAMRLLETAREMGVDLAKEGNVQIILAGAEPRPESTTRAIEAGFGARVFNAAGTTETGIVNMFECRSGSCHIIERGVIDEVLDPDTGRPVGYGEPGIRVSTGLGREGMQLFRHWTEDLVVRRPWHECDCGRTWDWYDGGILRRADDMRKIRGVSVTPVMIEDVMRGFGEVNEFQTVLRTVRGLDTIVLRLEPRAGSVADPSGLCERVADEVKRQIGIRPDVELVAPGTLPRFEIKAARFHDERSH</sequence>
<dbReference type="InterPro" id="IPR028154">
    <property type="entry name" value="AMP-dep_Lig_C"/>
</dbReference>
<keyword evidence="3" id="KW-0436">Ligase</keyword>
<dbReference type="InterPro" id="IPR042099">
    <property type="entry name" value="ANL_N_sf"/>
</dbReference>
<dbReference type="InterPro" id="IPR000873">
    <property type="entry name" value="AMP-dep_synth/lig_dom"/>
</dbReference>
<dbReference type="PANTHER" id="PTHR43845">
    <property type="entry name" value="BLR5969 PROTEIN"/>
    <property type="match status" value="1"/>
</dbReference>
<evidence type="ECO:0000313" key="4">
    <source>
        <dbReference type="Proteomes" id="UP001499930"/>
    </source>
</evidence>
<proteinExistence type="predicted"/>
<dbReference type="Pfam" id="PF00501">
    <property type="entry name" value="AMP-binding"/>
    <property type="match status" value="1"/>
</dbReference>
<gene>
    <name evidence="3" type="ORF">GCM10017559_75990</name>
</gene>
<dbReference type="Proteomes" id="UP001499930">
    <property type="component" value="Unassembled WGS sequence"/>
</dbReference>
<dbReference type="SUPFAM" id="SSF56801">
    <property type="entry name" value="Acetyl-CoA synthetase-like"/>
    <property type="match status" value="1"/>
</dbReference>
<evidence type="ECO:0000259" key="1">
    <source>
        <dbReference type="Pfam" id="PF00501"/>
    </source>
</evidence>
<feature type="domain" description="AMP-dependent synthetase/ligase" evidence="1">
    <location>
        <begin position="102"/>
        <end position="292"/>
    </location>
</feature>
<evidence type="ECO:0000259" key="2">
    <source>
        <dbReference type="Pfam" id="PF14535"/>
    </source>
</evidence>
<dbReference type="EMBL" id="BAAAWD010000026">
    <property type="protein sequence ID" value="GAA3037010.1"/>
    <property type="molecule type" value="Genomic_DNA"/>
</dbReference>
<feature type="domain" description="AMP-dependent ligase C-terminal" evidence="2">
    <location>
        <begin position="348"/>
        <end position="439"/>
    </location>
</feature>
<comment type="caution">
    <text evidence="3">The sequence shown here is derived from an EMBL/GenBank/DDBJ whole genome shotgun (WGS) entry which is preliminary data.</text>
</comment>
<keyword evidence="4" id="KW-1185">Reference proteome</keyword>
<dbReference type="PANTHER" id="PTHR43845:SF1">
    <property type="entry name" value="BLR5969 PROTEIN"/>
    <property type="match status" value="1"/>
</dbReference>
<accession>A0ABP6L9W8</accession>